<dbReference type="Proteomes" id="UP000326331">
    <property type="component" value="Chromosome"/>
</dbReference>
<dbReference type="InterPro" id="IPR006091">
    <property type="entry name" value="Acyl-CoA_Oxase/DH_mid-dom"/>
</dbReference>
<dbReference type="EMBL" id="CP042829">
    <property type="protein sequence ID" value="QFG02309.1"/>
    <property type="molecule type" value="Genomic_DNA"/>
</dbReference>
<accession>A0ABX6BZ95</accession>
<feature type="domain" description="Acyl-CoA dehydrogenase/oxidase N-terminal" evidence="4">
    <location>
        <begin position="10"/>
        <end position="85"/>
    </location>
</feature>
<dbReference type="SUPFAM" id="SSF56645">
    <property type="entry name" value="Acyl-CoA dehydrogenase NM domain-like"/>
    <property type="match status" value="1"/>
</dbReference>
<evidence type="ECO:0000256" key="2">
    <source>
        <dbReference type="ARBA" id="ARBA00023002"/>
    </source>
</evidence>
<evidence type="ECO:0000259" key="3">
    <source>
        <dbReference type="Pfam" id="PF02770"/>
    </source>
</evidence>
<dbReference type="PIRSF" id="PIRSF016578">
    <property type="entry name" value="HsaA"/>
    <property type="match status" value="1"/>
</dbReference>
<reference evidence="6 7" key="1">
    <citation type="submission" date="2019-08" db="EMBL/GenBank/DDBJ databases">
        <authorList>
            <person name="Toschakov S.V."/>
        </authorList>
    </citation>
    <scope>NUCLEOTIDE SEQUENCE [LARGE SCALE GENOMIC DNA]</scope>
    <source>
        <strain evidence="6 7">3753O</strain>
    </source>
</reference>
<dbReference type="Gene3D" id="1.20.140.10">
    <property type="entry name" value="Butyryl-CoA Dehydrogenase, subunit A, domain 3"/>
    <property type="match status" value="1"/>
</dbReference>
<evidence type="ECO:0000259" key="4">
    <source>
        <dbReference type="Pfam" id="PF02771"/>
    </source>
</evidence>
<dbReference type="Gene3D" id="2.40.110.10">
    <property type="entry name" value="Butyryl-CoA Dehydrogenase, subunit A, domain 2"/>
    <property type="match status" value="1"/>
</dbReference>
<dbReference type="Pfam" id="PF02770">
    <property type="entry name" value="Acyl-CoA_dh_M"/>
    <property type="match status" value="1"/>
</dbReference>
<evidence type="ECO:0000259" key="5">
    <source>
        <dbReference type="Pfam" id="PF08028"/>
    </source>
</evidence>
<dbReference type="InterPro" id="IPR009100">
    <property type="entry name" value="AcylCoA_DH/oxidase_NM_dom_sf"/>
</dbReference>
<protein>
    <submittedName>
        <fullName evidence="6">Acyl-CoA dehydrogenase</fullName>
    </submittedName>
</protein>
<dbReference type="PANTHER" id="PTHR43884">
    <property type="entry name" value="ACYL-COA DEHYDROGENASE"/>
    <property type="match status" value="1"/>
</dbReference>
<evidence type="ECO:0000256" key="1">
    <source>
        <dbReference type="ARBA" id="ARBA00022630"/>
    </source>
</evidence>
<dbReference type="Pfam" id="PF08028">
    <property type="entry name" value="Acyl-CoA_dh_2"/>
    <property type="match status" value="1"/>
</dbReference>
<evidence type="ECO:0000313" key="7">
    <source>
        <dbReference type="Proteomes" id="UP000326331"/>
    </source>
</evidence>
<dbReference type="InterPro" id="IPR036250">
    <property type="entry name" value="AcylCo_DH-like_C"/>
</dbReference>
<dbReference type="InterPro" id="IPR046373">
    <property type="entry name" value="Acyl-CoA_Oxase/DH_mid-dom_sf"/>
</dbReference>
<dbReference type="CDD" id="cd00567">
    <property type="entry name" value="ACAD"/>
    <property type="match status" value="1"/>
</dbReference>
<dbReference type="InterPro" id="IPR037069">
    <property type="entry name" value="AcylCoA_DH/ox_N_sf"/>
</dbReference>
<dbReference type="InterPro" id="IPR013786">
    <property type="entry name" value="AcylCoA_DH/ox_N"/>
</dbReference>
<dbReference type="InterPro" id="IPR013107">
    <property type="entry name" value="Acyl-CoA_DH_C"/>
</dbReference>
<keyword evidence="7" id="KW-1185">Reference proteome</keyword>
<gene>
    <name evidence="6" type="ORF">Tbon_03045</name>
</gene>
<reference evidence="6 7" key="2">
    <citation type="submission" date="2019-10" db="EMBL/GenBank/DDBJ databases">
        <title>Thermopilla bonchosmolovskayae gen. nov., sp. nov., a moderately thermophilic Chloroflexi bacterium from a Chukotka hot spring (Arctic, Russia), representing a novel classis Thermopillaia, which include previously uncultivated lineage OLB14.</title>
        <authorList>
            <person name="Kochetkova T.V."/>
            <person name="Zayulina K.S."/>
            <person name="Zhigarkov V.S."/>
            <person name="Minaev N.V."/>
            <person name="Novikov A."/>
            <person name="Toshchakov S.V."/>
            <person name="Elcheninov A.G."/>
            <person name="Kublanov I.V."/>
        </authorList>
    </citation>
    <scope>NUCLEOTIDE SEQUENCE [LARGE SCALE GENOMIC DNA]</scope>
    <source>
        <strain evidence="6 7">3753O</strain>
    </source>
</reference>
<name>A0ABX6BZ95_9CHLR</name>
<keyword evidence="1" id="KW-0285">Flavoprotein</keyword>
<sequence>MTADWVERARVLAERFAERAPVHDREGSFPFENFAELREAGFYGLTVPRRYGGVEAPLAVYLGVLEALARADGSTALAFMMHLKTFGQEREAPSYPERWFAHLCEGAVQRGELVNTVATEEGLGSPSGGGIPDTVARREGDCWVLEGRKTFTTLAPVLHHFIVLARIEDGRSGERPRIGNFLVCRGEPGLRIVETWDALGMRSTGSHDVVLEGVRLPADRLLNEREAGSPDPRAGAGMAWFALGLCAVTIGVASAARDYCVAFARERTPSGLRPIRELPGVRSKVARIDLLLQRSRALMTDAERAWTAKTAEGMPPIDRVAVAKVETLNACIEAVELAMRVVGGVSLQRSRPLERYFRDVRAPLHNPPLEDRALEQLARRALDDAFEPPRAAE</sequence>
<keyword evidence="2" id="KW-0560">Oxidoreductase</keyword>
<dbReference type="RefSeq" id="WP_158066241.1">
    <property type="nucleotide sequence ID" value="NZ_CP042829.1"/>
</dbReference>
<dbReference type="SUPFAM" id="SSF47203">
    <property type="entry name" value="Acyl-CoA dehydrogenase C-terminal domain-like"/>
    <property type="match status" value="1"/>
</dbReference>
<dbReference type="PANTHER" id="PTHR43884:SF25">
    <property type="entry name" value="ACYL-COA DEHYDROGENASE YDBM-RELATED"/>
    <property type="match status" value="1"/>
</dbReference>
<proteinExistence type="predicted"/>
<dbReference type="Gene3D" id="1.10.540.10">
    <property type="entry name" value="Acyl-CoA dehydrogenase/oxidase, N-terminal domain"/>
    <property type="match status" value="1"/>
</dbReference>
<feature type="domain" description="Acyl-CoA dehydrogenase C-terminal" evidence="5">
    <location>
        <begin position="243"/>
        <end position="362"/>
    </location>
</feature>
<organism evidence="6 7">
    <name type="scientific">Tepidiforma bonchosmolovskayae</name>
    <dbReference type="NCBI Taxonomy" id="2601677"/>
    <lineage>
        <taxon>Bacteria</taxon>
        <taxon>Bacillati</taxon>
        <taxon>Chloroflexota</taxon>
        <taxon>Tepidiformia</taxon>
        <taxon>Tepidiformales</taxon>
        <taxon>Tepidiformaceae</taxon>
        <taxon>Tepidiforma</taxon>
    </lineage>
</organism>
<dbReference type="Pfam" id="PF02771">
    <property type="entry name" value="Acyl-CoA_dh_N"/>
    <property type="match status" value="1"/>
</dbReference>
<feature type="domain" description="Acyl-CoA oxidase/dehydrogenase middle" evidence="3">
    <location>
        <begin position="117"/>
        <end position="214"/>
    </location>
</feature>
<evidence type="ECO:0000313" key="6">
    <source>
        <dbReference type="EMBL" id="QFG02309.1"/>
    </source>
</evidence>